<dbReference type="PROSITE" id="PS00365">
    <property type="entry name" value="NIR_SIR"/>
    <property type="match status" value="1"/>
</dbReference>
<dbReference type="OrthoDB" id="9803707at2"/>
<evidence type="ECO:0000313" key="20">
    <source>
        <dbReference type="EMBL" id="SFB96806.1"/>
    </source>
</evidence>
<dbReference type="GO" id="GO:0046872">
    <property type="term" value="F:metal ion binding"/>
    <property type="evidence" value="ECO:0007669"/>
    <property type="project" value="UniProtKB-KW"/>
</dbReference>
<dbReference type="PANTHER" id="PTHR11493">
    <property type="entry name" value="SULFITE REDUCTASE [NADPH] SUBUNIT BETA-RELATED"/>
    <property type="match status" value="1"/>
</dbReference>
<keyword evidence="8" id="KW-0349">Heme</keyword>
<evidence type="ECO:0000256" key="11">
    <source>
        <dbReference type="ARBA" id="ARBA00023002"/>
    </source>
</evidence>
<dbReference type="Proteomes" id="UP000184031">
    <property type="component" value="Unassembled WGS sequence"/>
</dbReference>
<evidence type="ECO:0000256" key="8">
    <source>
        <dbReference type="ARBA" id="ARBA00022617"/>
    </source>
</evidence>
<dbReference type="InterPro" id="IPR011786">
    <property type="entry name" value="CysI"/>
</dbReference>
<dbReference type="PRINTS" id="PR00397">
    <property type="entry name" value="SIROHAEM"/>
</dbReference>
<keyword evidence="7" id="KW-0028">Amino-acid biosynthesis</keyword>
<dbReference type="EC" id="1.8.1.2" evidence="5"/>
<evidence type="ECO:0000256" key="13">
    <source>
        <dbReference type="ARBA" id="ARBA00023014"/>
    </source>
</evidence>
<evidence type="ECO:0000256" key="10">
    <source>
        <dbReference type="ARBA" id="ARBA00022857"/>
    </source>
</evidence>
<dbReference type="InterPro" id="IPR005117">
    <property type="entry name" value="NiRdtase/SiRdtase_haem-b_fer"/>
</dbReference>
<dbReference type="NCBIfam" id="TIGR02041">
    <property type="entry name" value="CysI"/>
    <property type="match status" value="1"/>
</dbReference>
<dbReference type="AlphaFoldDB" id="A0A1M6X966"/>
<comment type="function">
    <text evidence="16">Component of the sulfite reductase complex that catalyzes the 6-electron reduction of sulfite to sulfide. This is one of several activities required for the biosynthesis of L-cysteine from sulfate.</text>
</comment>
<dbReference type="STRING" id="1055723.SAMN05216293_2487"/>
<keyword evidence="9" id="KW-0479">Metal-binding</keyword>
<dbReference type="EMBL" id="FRAT01000006">
    <property type="protein sequence ID" value="SHL02474.1"/>
    <property type="molecule type" value="Genomic_DNA"/>
</dbReference>
<dbReference type="Proteomes" id="UP000198940">
    <property type="component" value="Unassembled WGS sequence"/>
</dbReference>
<keyword evidence="13" id="KW-0411">Iron-sulfur</keyword>
<accession>A0A1M6X966</accession>
<evidence type="ECO:0000313" key="23">
    <source>
        <dbReference type="Proteomes" id="UP000198940"/>
    </source>
</evidence>
<proteinExistence type="inferred from homology"/>
<feature type="domain" description="Nitrite/sulphite reductase 4Fe-4S" evidence="18">
    <location>
        <begin position="174"/>
        <end position="322"/>
    </location>
</feature>
<feature type="domain" description="Nitrite/Sulfite reductase ferredoxin-like" evidence="19">
    <location>
        <begin position="72"/>
        <end position="132"/>
    </location>
</feature>
<evidence type="ECO:0000256" key="3">
    <source>
        <dbReference type="ARBA" id="ARBA00004774"/>
    </source>
</evidence>
<gene>
    <name evidence="20" type="ORF">SAMN04487891_104115</name>
    <name evidence="21" type="ORF">SAMN05216293_2487</name>
</gene>
<reference evidence="21 22" key="1">
    <citation type="submission" date="2016-11" db="EMBL/GenBank/DDBJ databases">
        <authorList>
            <person name="Varghese N."/>
            <person name="Submissions S."/>
        </authorList>
    </citation>
    <scope>NUCLEOTIDE SEQUENCE [LARGE SCALE GENOMIC DNA]</scope>
    <source>
        <strain evidence="21 22">CGMCC 1.12174</strain>
        <strain evidence="20 23">DSM 26351</strain>
    </source>
</reference>
<dbReference type="GO" id="GO:0009337">
    <property type="term" value="C:sulfite reductase complex (NADPH)"/>
    <property type="evidence" value="ECO:0007669"/>
    <property type="project" value="InterPro"/>
</dbReference>
<evidence type="ECO:0000256" key="15">
    <source>
        <dbReference type="ARBA" id="ARBA00052219"/>
    </source>
</evidence>
<dbReference type="PANTHER" id="PTHR11493:SF47">
    <property type="entry name" value="SULFITE REDUCTASE [NADPH] SUBUNIT BETA"/>
    <property type="match status" value="1"/>
</dbReference>
<dbReference type="InterPro" id="IPR036136">
    <property type="entry name" value="Nit/Sulf_reduc_fer-like_dom_sf"/>
</dbReference>
<dbReference type="SUPFAM" id="SSF56014">
    <property type="entry name" value="Nitrite and sulphite reductase 4Fe-4S domain-like"/>
    <property type="match status" value="2"/>
</dbReference>
<evidence type="ECO:0000313" key="22">
    <source>
        <dbReference type="Proteomes" id="UP000184031"/>
    </source>
</evidence>
<evidence type="ECO:0000256" key="4">
    <source>
        <dbReference type="ARBA" id="ARBA00010429"/>
    </source>
</evidence>
<keyword evidence="12" id="KW-0408">Iron</keyword>
<dbReference type="InterPro" id="IPR006067">
    <property type="entry name" value="NO2/SO3_Rdtase_4Fe4S_dom"/>
</dbReference>
<keyword evidence="6" id="KW-0004">4Fe-4S</keyword>
<protein>
    <recommendedName>
        <fullName evidence="5">assimilatory sulfite reductase (NADPH)</fullName>
        <ecNumber evidence="5">1.8.1.2</ecNumber>
    </recommendedName>
</protein>
<comment type="cofactor">
    <cofactor evidence="1">
        <name>siroheme</name>
        <dbReference type="ChEBI" id="CHEBI:60052"/>
    </cofactor>
</comment>
<dbReference type="GO" id="GO:0019344">
    <property type="term" value="P:cysteine biosynthetic process"/>
    <property type="evidence" value="ECO:0007669"/>
    <property type="project" value="UniProtKB-KW"/>
</dbReference>
<dbReference type="FunFam" id="3.30.413.10:FF:000003">
    <property type="entry name" value="Sulfite reductase [NADPH] hemoprotein beta-component"/>
    <property type="match status" value="1"/>
</dbReference>
<evidence type="ECO:0000256" key="1">
    <source>
        <dbReference type="ARBA" id="ARBA00001929"/>
    </source>
</evidence>
<evidence type="ECO:0000256" key="12">
    <source>
        <dbReference type="ARBA" id="ARBA00023004"/>
    </source>
</evidence>
<comment type="similarity">
    <text evidence="4">Belongs to the nitrite and sulfite reductase 4Fe-4S domain family.</text>
</comment>
<dbReference type="InterPro" id="IPR045854">
    <property type="entry name" value="NO2/SO3_Rdtase_4Fe4S_sf"/>
</dbReference>
<evidence type="ECO:0000313" key="21">
    <source>
        <dbReference type="EMBL" id="SHL02474.1"/>
    </source>
</evidence>
<evidence type="ECO:0000256" key="2">
    <source>
        <dbReference type="ARBA" id="ARBA00001966"/>
    </source>
</evidence>
<dbReference type="EMBL" id="FOKU01000004">
    <property type="protein sequence ID" value="SFB96806.1"/>
    <property type="molecule type" value="Genomic_DNA"/>
</dbReference>
<evidence type="ECO:0000259" key="18">
    <source>
        <dbReference type="Pfam" id="PF01077"/>
    </source>
</evidence>
<dbReference type="InterPro" id="IPR006066">
    <property type="entry name" value="NO2/SO3_Rdtase_FeS/sirohaem_BS"/>
</dbReference>
<dbReference type="InterPro" id="IPR045169">
    <property type="entry name" value="NO2/SO3_Rdtase_4Fe4S_prot"/>
</dbReference>
<comment type="cofactor">
    <cofactor evidence="2">
        <name>[4Fe-4S] cluster</name>
        <dbReference type="ChEBI" id="CHEBI:49883"/>
    </cofactor>
</comment>
<comment type="catalytic activity">
    <reaction evidence="15">
        <text>hydrogen sulfide + 3 NADP(+) + 3 H2O = sulfite + 3 NADPH + 4 H(+)</text>
        <dbReference type="Rhea" id="RHEA:13801"/>
        <dbReference type="ChEBI" id="CHEBI:15377"/>
        <dbReference type="ChEBI" id="CHEBI:15378"/>
        <dbReference type="ChEBI" id="CHEBI:17359"/>
        <dbReference type="ChEBI" id="CHEBI:29919"/>
        <dbReference type="ChEBI" id="CHEBI:57783"/>
        <dbReference type="ChEBI" id="CHEBI:58349"/>
        <dbReference type="EC" id="1.8.1.2"/>
    </reaction>
</comment>
<dbReference type="GO" id="GO:0051539">
    <property type="term" value="F:4 iron, 4 sulfur cluster binding"/>
    <property type="evidence" value="ECO:0007669"/>
    <property type="project" value="UniProtKB-KW"/>
</dbReference>
<dbReference type="GO" id="GO:0000103">
    <property type="term" value="P:sulfate assimilation"/>
    <property type="evidence" value="ECO:0007669"/>
    <property type="project" value="TreeGrafter"/>
</dbReference>
<evidence type="ECO:0000256" key="7">
    <source>
        <dbReference type="ARBA" id="ARBA00022605"/>
    </source>
</evidence>
<evidence type="ECO:0000256" key="14">
    <source>
        <dbReference type="ARBA" id="ARBA00023192"/>
    </source>
</evidence>
<sequence>MRENLVEKRSKEEGIKDNSNYLRGTIAKGLGDPLTGAIAEDDAKLLKFHGSYQQHDRDLEKERRQQKLEPLYQFMLRVRIAGGVTTPEQWLVMDELADRYGNGTLKLTTRQSFQMHGILKGNLKPTIKTINEALMTTIATCGDVNRNVMCNPNPYQSKVHGQVYALAREVSDYFQPRTKAYYELWLDHKREIEVPDQEPLYKKTYLPRKFKIAFCIPPHNDVDIYANDLGFMAIVEAGRLQGFTVIVGGGMGMTFGDDSTYPRLGTPIGFVAPDQVLPVAEAIVSIQRDFGNRVNRKQARFKYTIDNYGIDWLKNELSQRFEGTLEDIKPFRLTTNGDQYGWVRGIDGHWFHTLFVENGRIKDTEGHFLKTAIRKIAELGIGDLRLTGNQNLIIGSVPENDKSKIEEVLKEYHVHEEKRLTGLRLGSMACVALNTCGLAFAESERYLPSLLDKIDVLLQENGLEDRAINIRMTGCPNGCARSALAEIGFIGRAPGRYNMYLGASHNGDRLNRLYREMLSEEEILAELAQLLKNYAKTGLPSEHFGDYVIRMKIV</sequence>
<comment type="subunit">
    <text evidence="17">Alpha(8)-beta(8). The alpha component is a flavoprotein, the beta component is a hemoprotein.</text>
</comment>
<dbReference type="GO" id="GO:0020037">
    <property type="term" value="F:heme binding"/>
    <property type="evidence" value="ECO:0007669"/>
    <property type="project" value="InterPro"/>
</dbReference>
<keyword evidence="14" id="KW-0198">Cysteine biosynthesis</keyword>
<comment type="caution">
    <text evidence="21">The sequence shown here is derived from an EMBL/GenBank/DDBJ whole genome shotgun (WGS) entry which is preliminary data.</text>
</comment>
<evidence type="ECO:0000256" key="17">
    <source>
        <dbReference type="ARBA" id="ARBA00062253"/>
    </source>
</evidence>
<evidence type="ECO:0000259" key="19">
    <source>
        <dbReference type="Pfam" id="PF03460"/>
    </source>
</evidence>
<comment type="pathway">
    <text evidence="3">Sulfur metabolism; hydrogen sulfide biosynthesis; hydrogen sulfide from sulfite (NADPH route): step 1/1.</text>
</comment>
<name>A0A1M6X966_9FLAO</name>
<dbReference type="GO" id="GO:0004783">
    <property type="term" value="F:sulfite reductase (NADPH) activity"/>
    <property type="evidence" value="ECO:0007669"/>
    <property type="project" value="UniProtKB-EC"/>
</dbReference>
<keyword evidence="11" id="KW-0560">Oxidoreductase</keyword>
<dbReference type="GO" id="GO:0050661">
    <property type="term" value="F:NADP binding"/>
    <property type="evidence" value="ECO:0007669"/>
    <property type="project" value="InterPro"/>
</dbReference>
<dbReference type="Pfam" id="PF01077">
    <property type="entry name" value="NIR_SIR"/>
    <property type="match status" value="1"/>
</dbReference>
<keyword evidence="10" id="KW-0521">NADP</keyword>
<evidence type="ECO:0000256" key="5">
    <source>
        <dbReference type="ARBA" id="ARBA00012604"/>
    </source>
</evidence>
<dbReference type="GO" id="GO:0050311">
    <property type="term" value="F:sulfite reductase (ferredoxin) activity"/>
    <property type="evidence" value="ECO:0007669"/>
    <property type="project" value="TreeGrafter"/>
</dbReference>
<organism evidence="21 22">
    <name type="scientific">Flagellimonas taeanensis</name>
    <dbReference type="NCBI Taxonomy" id="1005926"/>
    <lineage>
        <taxon>Bacteria</taxon>
        <taxon>Pseudomonadati</taxon>
        <taxon>Bacteroidota</taxon>
        <taxon>Flavobacteriia</taxon>
        <taxon>Flavobacteriales</taxon>
        <taxon>Flavobacteriaceae</taxon>
        <taxon>Flagellimonas</taxon>
    </lineage>
</organism>
<dbReference type="Pfam" id="PF03460">
    <property type="entry name" value="NIR_SIR_ferr"/>
    <property type="match status" value="2"/>
</dbReference>
<dbReference type="Gene3D" id="3.30.413.10">
    <property type="entry name" value="Sulfite Reductase Hemoprotein, domain 1"/>
    <property type="match status" value="2"/>
</dbReference>
<dbReference type="RefSeq" id="WP_072880258.1">
    <property type="nucleotide sequence ID" value="NZ_FOKU01000004.1"/>
</dbReference>
<evidence type="ECO:0000256" key="16">
    <source>
        <dbReference type="ARBA" id="ARBA00057160"/>
    </source>
</evidence>
<evidence type="ECO:0000256" key="6">
    <source>
        <dbReference type="ARBA" id="ARBA00022485"/>
    </source>
</evidence>
<dbReference type="SUPFAM" id="SSF55124">
    <property type="entry name" value="Nitrite/Sulfite reductase N-terminal domain-like"/>
    <property type="match status" value="2"/>
</dbReference>
<dbReference type="NCBIfam" id="NF010029">
    <property type="entry name" value="PRK13504.1"/>
    <property type="match status" value="1"/>
</dbReference>
<feature type="domain" description="Nitrite/Sulfite reductase ferredoxin-like" evidence="19">
    <location>
        <begin position="347"/>
        <end position="412"/>
    </location>
</feature>
<keyword evidence="23" id="KW-1185">Reference proteome</keyword>
<evidence type="ECO:0000256" key="9">
    <source>
        <dbReference type="ARBA" id="ARBA00022723"/>
    </source>
</evidence>